<evidence type="ECO:0000256" key="1">
    <source>
        <dbReference type="SAM" id="MobiDB-lite"/>
    </source>
</evidence>
<dbReference type="InterPro" id="IPR007780">
    <property type="entry name" value="NAD_Glu_DH_bac"/>
</dbReference>
<dbReference type="PANTHER" id="PTHR43403:SF1">
    <property type="entry name" value="NAD-SPECIFIC GLUTAMATE DEHYDROGENASE"/>
    <property type="match status" value="1"/>
</dbReference>
<dbReference type="SUPFAM" id="SSF51735">
    <property type="entry name" value="NAD(P)-binding Rossmann-fold domains"/>
    <property type="match status" value="1"/>
</dbReference>
<dbReference type="Proteomes" id="UP000325576">
    <property type="component" value="Unassembled WGS sequence"/>
</dbReference>
<dbReference type="SUPFAM" id="SSF53223">
    <property type="entry name" value="Aminoacid dehydrogenase-like, N-terminal domain"/>
    <property type="match status" value="1"/>
</dbReference>
<dbReference type="GO" id="GO:0004352">
    <property type="term" value="F:glutamate dehydrogenase (NAD+) activity"/>
    <property type="evidence" value="ECO:0007669"/>
    <property type="project" value="InterPro"/>
</dbReference>
<dbReference type="EMBL" id="MRBO01000817">
    <property type="protein sequence ID" value="KAB2581631.1"/>
    <property type="molecule type" value="Genomic_DNA"/>
</dbReference>
<feature type="compositionally biased region" description="Low complexity" evidence="1">
    <location>
        <begin position="1"/>
        <end position="13"/>
    </location>
</feature>
<dbReference type="PANTHER" id="PTHR43403">
    <property type="entry name" value="NAD-SPECIFIC GLUTAMATE DEHYDROGENASE"/>
    <property type="match status" value="1"/>
</dbReference>
<protein>
    <submittedName>
        <fullName evidence="4">Glutamate dehydrogenase</fullName>
    </submittedName>
</protein>
<feature type="domain" description="NAD-specific glutamate dehydrogenase C-terminal" evidence="3">
    <location>
        <begin position="744"/>
        <end position="920"/>
    </location>
</feature>
<dbReference type="GO" id="GO:0006538">
    <property type="term" value="P:L-glutamate catabolic process"/>
    <property type="evidence" value="ECO:0007669"/>
    <property type="project" value="InterPro"/>
</dbReference>
<feature type="domain" description="NAD-glutamate dehydrogenase catalytic" evidence="2">
    <location>
        <begin position="216"/>
        <end position="699"/>
    </location>
</feature>
<dbReference type="InterPro" id="IPR028971">
    <property type="entry name" value="NAD-GDH_cat"/>
</dbReference>
<evidence type="ECO:0000313" key="4">
    <source>
        <dbReference type="EMBL" id="KAB2581631.1"/>
    </source>
</evidence>
<organism evidence="4 5">
    <name type="scientific">Rhodococcus erythropolis</name>
    <name type="common">Arthrobacter picolinophilus</name>
    <dbReference type="NCBI Taxonomy" id="1833"/>
    <lineage>
        <taxon>Bacteria</taxon>
        <taxon>Bacillati</taxon>
        <taxon>Actinomycetota</taxon>
        <taxon>Actinomycetes</taxon>
        <taxon>Mycobacteriales</taxon>
        <taxon>Nocardiaceae</taxon>
        <taxon>Rhodococcus</taxon>
        <taxon>Rhodococcus erythropolis group</taxon>
    </lineage>
</organism>
<name>A0A5N5DW27_RHOER</name>
<dbReference type="Pfam" id="PF05088">
    <property type="entry name" value="Bac_GDH_CD"/>
    <property type="match status" value="1"/>
</dbReference>
<sequence>MASTSSATKTAAAESRPAGGDRSGDPALELVAELAAAGQRLVFRQGDDLNSDDLNSDALNSDDLTCVVLWPSGEPSLSDLCENFESLGLRVSTHRPLPTVLGSAHYFTFEPSTFGGSALEKMADAFEAVIAGQTRMDAFSSLIGRADITWRDAELLRAACRFLAQARIGLSESYIVGVLAAKPLFVRQAIELFTARFDPAVAGSRETAVAAAAAAIDESVDGADTLDEDRVLRGVRSFLQATLRTNWYLRGEAGEPLPYASFKIDSQLLSTPQKTVPFREIYVSAPNVEGVHLRSSSVARGGLRWSDRYEDFRTEALSLMKTQSVKNSPIVPSGAKGAFVVRGTSSPTPAQVQESYSTFIRGLLDVVDNIVDGAAVHPAEVIEYDGEDSYLVVAADKGTARFSDVANGIAVERGFWLGDAFASGGSAGYDHKAMGITARGAWVAVRRHFAERDLDVDTDPFTVAGIGDMSGDVFGNGMLLSHKIRLVAAFDHRHIFIDPNPDTETTFAERARLFTVPRSSWDDFDRTVMSPGGGVWPRSAKSIRLPLEARQVLGITEEKLTPQELIRAILCAPVDLLWNGGVGTYVKASTESNVDAADPSNDAVRVSADELRATVVGEGGNLGFTQRARIEYAAGGGRINADFIDNAAGVATSDREVNIKIALAELDATSRNELLAAAQDEVAASVLEASEDQTLAISLAEHRAPALLDQHERLIENLVSAGAMKRLEESLPDAKALAVRARAGQGLLRPELAVLVAQSKNVLTAELGASTVPDNQIFADRLPQYFPLSVVEAAPDAVRAHRLGRDIIITSVVDELVNRVGPGVLFRLEEHLGVHSPEAALAYAVVSEVLGTEELRREILNSELRATEQLQALDRLQQLLESEMSWVLRRPGAAGRFTVNPRADIDRWAAPVRALTEGLSASDRIEASFGALALADIALQENTTVQAAAAIYRELSDTLDLGDVLGGVDVAVGASHWEVMGSAAVHARLTARFADLVSGALGEGIPEVVELWTAANPQAVRRFTALMSSVSRSGALDTARLCTVDAELELLVRGASGFASVHAAERSATLPGE</sequence>
<dbReference type="AlphaFoldDB" id="A0A5N5DW27"/>
<evidence type="ECO:0000259" key="2">
    <source>
        <dbReference type="Pfam" id="PF05088"/>
    </source>
</evidence>
<dbReference type="InterPro" id="IPR049056">
    <property type="entry name" value="NAD_Glu_DH_HM3"/>
</dbReference>
<accession>A0A5N5DW27</accession>
<dbReference type="InterPro" id="IPR048381">
    <property type="entry name" value="GDH_C"/>
</dbReference>
<dbReference type="Gene3D" id="3.40.50.720">
    <property type="entry name" value="NAD(P)-binding Rossmann-like Domain"/>
    <property type="match status" value="1"/>
</dbReference>
<dbReference type="InterPro" id="IPR036291">
    <property type="entry name" value="NAD(P)-bd_dom_sf"/>
</dbReference>
<dbReference type="GO" id="GO:0004069">
    <property type="term" value="F:L-aspartate:2-oxoglutarate aminotransferase activity"/>
    <property type="evidence" value="ECO:0007669"/>
    <property type="project" value="InterPro"/>
</dbReference>
<dbReference type="Pfam" id="PF21074">
    <property type="entry name" value="GDH_C"/>
    <property type="match status" value="2"/>
</dbReference>
<evidence type="ECO:0000259" key="3">
    <source>
        <dbReference type="Pfam" id="PF21074"/>
    </source>
</evidence>
<dbReference type="Pfam" id="PF21078">
    <property type="entry name" value="GDH_HM3"/>
    <property type="match status" value="1"/>
</dbReference>
<gene>
    <name evidence="4" type="ORF">BS297_29875</name>
</gene>
<reference evidence="4 5" key="1">
    <citation type="journal article" date="2017" name="Poromechanics V (2013)">
        <title>Genomic Characterization of the Arsenic-Tolerant Actinobacterium, &lt;i&gt;Rhodococcus erythropolis&lt;/i&gt; S43.</title>
        <authorList>
            <person name="Retamal-Morales G."/>
            <person name="Mehnert M."/>
            <person name="Schwabe R."/>
            <person name="Tischler D."/>
            <person name="Schloemann M."/>
            <person name="Levican G.J."/>
        </authorList>
    </citation>
    <scope>NUCLEOTIDE SEQUENCE [LARGE SCALE GENOMIC DNA]</scope>
    <source>
        <strain evidence="4 5">S43</strain>
    </source>
</reference>
<proteinExistence type="predicted"/>
<dbReference type="InterPro" id="IPR046346">
    <property type="entry name" value="Aminoacid_DH-like_N_sf"/>
</dbReference>
<evidence type="ECO:0000313" key="5">
    <source>
        <dbReference type="Proteomes" id="UP000325576"/>
    </source>
</evidence>
<comment type="caution">
    <text evidence="4">The sequence shown here is derived from an EMBL/GenBank/DDBJ whole genome shotgun (WGS) entry which is preliminary data.</text>
</comment>
<feature type="domain" description="NAD-specific glutamate dehydrogenase C-terminal" evidence="3">
    <location>
        <begin position="925"/>
        <end position="1043"/>
    </location>
</feature>
<feature type="region of interest" description="Disordered" evidence="1">
    <location>
        <begin position="1"/>
        <end position="27"/>
    </location>
</feature>